<accession>A0ABW4U095</accession>
<dbReference type="InterPro" id="IPR036390">
    <property type="entry name" value="WH_DNA-bd_sf"/>
</dbReference>
<evidence type="ECO:0008006" key="3">
    <source>
        <dbReference type="Google" id="ProtNLM"/>
    </source>
</evidence>
<gene>
    <name evidence="1" type="ORF">ACFSGX_09315</name>
</gene>
<dbReference type="RefSeq" id="WP_380929337.1">
    <property type="nucleotide sequence ID" value="NZ_JBHUGS010000002.1"/>
</dbReference>
<organism evidence="1 2">
    <name type="scientific">Sphingomonas arantia</name>
    <dbReference type="NCBI Taxonomy" id="1460676"/>
    <lineage>
        <taxon>Bacteria</taxon>
        <taxon>Pseudomonadati</taxon>
        <taxon>Pseudomonadota</taxon>
        <taxon>Alphaproteobacteria</taxon>
        <taxon>Sphingomonadales</taxon>
        <taxon>Sphingomonadaceae</taxon>
        <taxon>Sphingomonas</taxon>
    </lineage>
</organism>
<sequence>MLKTGLVQQKVRDLSCELRELADELEARADRIAAVPSVVDEPVAQGDILMRCRELREHRRRRRAFFPAELFHEPAWDMLLTLYVARAERRTMHVKTLVSAADAPITTSQRWIEQLARLELVVRTDDVGDRRRVEVALSDKAAAAIERYLADQA</sequence>
<keyword evidence="2" id="KW-1185">Reference proteome</keyword>
<proteinExistence type="predicted"/>
<protein>
    <recommendedName>
        <fullName evidence="3">MarR family transcriptional regulator</fullName>
    </recommendedName>
</protein>
<evidence type="ECO:0000313" key="2">
    <source>
        <dbReference type="Proteomes" id="UP001597400"/>
    </source>
</evidence>
<dbReference type="EMBL" id="JBHUGS010000002">
    <property type="protein sequence ID" value="MFD1950963.1"/>
    <property type="molecule type" value="Genomic_DNA"/>
</dbReference>
<dbReference type="Proteomes" id="UP001597400">
    <property type="component" value="Unassembled WGS sequence"/>
</dbReference>
<evidence type="ECO:0000313" key="1">
    <source>
        <dbReference type="EMBL" id="MFD1950963.1"/>
    </source>
</evidence>
<dbReference type="InterPro" id="IPR036388">
    <property type="entry name" value="WH-like_DNA-bd_sf"/>
</dbReference>
<comment type="caution">
    <text evidence="1">The sequence shown here is derived from an EMBL/GenBank/DDBJ whole genome shotgun (WGS) entry which is preliminary data.</text>
</comment>
<name>A0ABW4U095_9SPHN</name>
<reference evidence="2" key="1">
    <citation type="journal article" date="2019" name="Int. J. Syst. Evol. Microbiol.">
        <title>The Global Catalogue of Microorganisms (GCM) 10K type strain sequencing project: providing services to taxonomists for standard genome sequencing and annotation.</title>
        <authorList>
            <consortium name="The Broad Institute Genomics Platform"/>
            <consortium name="The Broad Institute Genome Sequencing Center for Infectious Disease"/>
            <person name="Wu L."/>
            <person name="Ma J."/>
        </authorList>
    </citation>
    <scope>NUCLEOTIDE SEQUENCE [LARGE SCALE GENOMIC DNA]</scope>
    <source>
        <strain evidence="2">CGMCC 1.12702</strain>
    </source>
</reference>
<dbReference type="SUPFAM" id="SSF46785">
    <property type="entry name" value="Winged helix' DNA-binding domain"/>
    <property type="match status" value="1"/>
</dbReference>
<dbReference type="Gene3D" id="1.10.10.10">
    <property type="entry name" value="Winged helix-like DNA-binding domain superfamily/Winged helix DNA-binding domain"/>
    <property type="match status" value="1"/>
</dbReference>